<accession>A0A545TUH6</accession>
<gene>
    <name evidence="1" type="ORF">FKG95_11975</name>
</gene>
<dbReference type="AlphaFoldDB" id="A0A545TUH6"/>
<organism evidence="1 2">
    <name type="scientific">Denitrobaculum tricleocarpae</name>
    <dbReference type="NCBI Taxonomy" id="2591009"/>
    <lineage>
        <taxon>Bacteria</taxon>
        <taxon>Pseudomonadati</taxon>
        <taxon>Pseudomonadota</taxon>
        <taxon>Alphaproteobacteria</taxon>
        <taxon>Rhodospirillales</taxon>
        <taxon>Rhodospirillaceae</taxon>
        <taxon>Denitrobaculum</taxon>
    </lineage>
</organism>
<evidence type="ECO:0000313" key="2">
    <source>
        <dbReference type="Proteomes" id="UP000315252"/>
    </source>
</evidence>
<proteinExistence type="predicted"/>
<evidence type="ECO:0000313" key="1">
    <source>
        <dbReference type="EMBL" id="TQV80859.1"/>
    </source>
</evidence>
<dbReference type="EMBL" id="VHSH01000003">
    <property type="protein sequence ID" value="TQV80859.1"/>
    <property type="molecule type" value="Genomic_DNA"/>
</dbReference>
<name>A0A545TUH6_9PROT</name>
<dbReference type="RefSeq" id="WP_142896573.1">
    <property type="nucleotide sequence ID" value="NZ_ML660054.1"/>
</dbReference>
<sequence length="129" mass="14760">MSVQGNILMLGARAKYECLLDQLLDQEVIAPELYDAGVWLRSLYLRTRSNEGVARYGDLGFDRDGGRSSFGPEMSDELAWNLRAMRDTMLSLKEHWFTLRRLCCDDRMPRSRRAVIEGLSALAKLRGFV</sequence>
<keyword evidence="2" id="KW-1185">Reference proteome</keyword>
<dbReference type="Proteomes" id="UP000315252">
    <property type="component" value="Unassembled WGS sequence"/>
</dbReference>
<protein>
    <submittedName>
        <fullName evidence="1">Uncharacterized protein</fullName>
    </submittedName>
</protein>
<reference evidence="1 2" key="1">
    <citation type="submission" date="2019-06" db="EMBL/GenBank/DDBJ databases">
        <title>Whole genome sequence for Rhodospirillaceae sp. R148.</title>
        <authorList>
            <person name="Wang G."/>
        </authorList>
    </citation>
    <scope>NUCLEOTIDE SEQUENCE [LARGE SCALE GENOMIC DNA]</scope>
    <source>
        <strain evidence="1 2">R148</strain>
    </source>
</reference>
<comment type="caution">
    <text evidence="1">The sequence shown here is derived from an EMBL/GenBank/DDBJ whole genome shotgun (WGS) entry which is preliminary data.</text>
</comment>